<sequence>MSSRLNLSSLAVKGVYKGGEGDATESHTAMPGRHPSGNLSNCIATSRRSAFASESGIRRLRILREKVTVASDRNYRGNCKSAGYFGGAPGSCEAIRGDPAVCVRLCYARGGACADGLEPELLKPELPLSERGLKGGVYADSTGSLNLSGLSSGAQSVYQALETSARQSTVPTLPRAAYIVMDCGGQPSGLLQYVRTHTLPPEHAAAISALAINAEGTLLGSCDMDGVICIWYLPSGAILQRMRTWSSVLLCMKWLPWSDTELVCGTEDGTLLTIELKQRKGRFDVRGVKAHEKAVESIALRAPTANLAPNPRDPSQLPHLLATSGRNTIRTWSWQDKVGWKKRSIIESDRVTTGIGKQPVVVSGMRWMEAVDSLLVSFMHHGIICWSWDPEAVSYVAAWSIHMEFCGPCLPHRDNTRLIVYNMVTGFHVYQIPSGLHEYTLEPSEATGIWLPVEFAHGKSLIVGGSDTGKVRIWDTSKLDHLQTLRHDGSLVQAIATHYQESSDTSMIVTGTSIQDSKNIIQIWETRGTGGVSSIVGSDG</sequence>
<reference evidence="1" key="1">
    <citation type="submission" date="2022-07" db="EMBL/GenBank/DDBJ databases">
        <title>Genome Sequence of Phlebia brevispora.</title>
        <authorList>
            <person name="Buettner E."/>
        </authorList>
    </citation>
    <scope>NUCLEOTIDE SEQUENCE</scope>
    <source>
        <strain evidence="1">MPL23</strain>
    </source>
</reference>
<evidence type="ECO:0000313" key="1">
    <source>
        <dbReference type="EMBL" id="KAJ3554157.1"/>
    </source>
</evidence>
<proteinExistence type="predicted"/>
<comment type="caution">
    <text evidence="1">The sequence shown here is derived from an EMBL/GenBank/DDBJ whole genome shotgun (WGS) entry which is preliminary data.</text>
</comment>
<accession>A0ACC1T6E2</accession>
<organism evidence="1 2">
    <name type="scientific">Phlebia brevispora</name>
    <dbReference type="NCBI Taxonomy" id="194682"/>
    <lineage>
        <taxon>Eukaryota</taxon>
        <taxon>Fungi</taxon>
        <taxon>Dikarya</taxon>
        <taxon>Basidiomycota</taxon>
        <taxon>Agaricomycotina</taxon>
        <taxon>Agaricomycetes</taxon>
        <taxon>Polyporales</taxon>
        <taxon>Meruliaceae</taxon>
        <taxon>Phlebia</taxon>
    </lineage>
</organism>
<keyword evidence="2" id="KW-1185">Reference proteome</keyword>
<evidence type="ECO:0000313" key="2">
    <source>
        <dbReference type="Proteomes" id="UP001148662"/>
    </source>
</evidence>
<protein>
    <submittedName>
        <fullName evidence="1">Uncharacterized protein</fullName>
    </submittedName>
</protein>
<gene>
    <name evidence="1" type="ORF">NM688_g3251</name>
</gene>
<dbReference type="Proteomes" id="UP001148662">
    <property type="component" value="Unassembled WGS sequence"/>
</dbReference>
<dbReference type="EMBL" id="JANHOG010000458">
    <property type="protein sequence ID" value="KAJ3554157.1"/>
    <property type="molecule type" value="Genomic_DNA"/>
</dbReference>
<name>A0ACC1T6E2_9APHY</name>